<reference evidence="8 9" key="1">
    <citation type="submission" date="2023-08" db="EMBL/GenBank/DDBJ databases">
        <title>Alcaligenaceae gen. nov., a novel taxon isolated from the sludge of Yixing Pesticide Factory.</title>
        <authorList>
            <person name="Ruan L."/>
        </authorList>
    </citation>
    <scope>NUCLEOTIDE SEQUENCE [LARGE SCALE GENOMIC DNA]</scope>
    <source>
        <strain evidence="8 9">LG-2</strain>
    </source>
</reference>
<feature type="transmembrane region" description="Helical" evidence="7">
    <location>
        <begin position="103"/>
        <end position="125"/>
    </location>
</feature>
<evidence type="ECO:0000256" key="5">
    <source>
        <dbReference type="ARBA" id="ARBA00022989"/>
    </source>
</evidence>
<sequence>MHGLAQTEKRRDWRATAATALKVVKYAVRRAQEKNLTQVAASLTYTTVLSLVPLLAVVLALFTAFPLFADFRVALESFLANSLMPAVVSENVMGYLNQFAAKASGLTTVGGLALIVTSVMLFRTIDDAFNEIWQVETRRPLRQRILVYWALLSLGPILVGASLWALTMLARESLGLIGDMNEVAEFSLSLLPLMLTGLGFSAMFLTVPNRSVRWKDALVGGFFTAIILEFLRVGIAYYLARFPSYTIIYGAFATIPIFLLWMYVSWLVILLGATVTALLPALRQRRWAQQHYVGAALVDSVRVLNVLWASRAAPSPGRATEDLCADLALHQDELDKVLHLLKRLGYVVNTQEQDCDTEVWVMACDPRHAALQPLIDAWLFDTRQPGLRHAPGLVPAVARSLAGETVTLEALFTRSATTT</sequence>
<dbReference type="NCBIfam" id="TIGR00765">
    <property type="entry name" value="yihY_not_rbn"/>
    <property type="match status" value="1"/>
</dbReference>
<dbReference type="PANTHER" id="PTHR30213:SF0">
    <property type="entry name" value="UPF0761 MEMBRANE PROTEIN YIHY"/>
    <property type="match status" value="1"/>
</dbReference>
<feature type="transmembrane region" description="Helical" evidence="7">
    <location>
        <begin position="246"/>
        <end position="279"/>
    </location>
</feature>
<evidence type="ECO:0000256" key="4">
    <source>
        <dbReference type="ARBA" id="ARBA00022692"/>
    </source>
</evidence>
<keyword evidence="3" id="KW-0997">Cell inner membrane</keyword>
<dbReference type="EMBL" id="JAUZQE010000008">
    <property type="protein sequence ID" value="MDR4125333.1"/>
    <property type="molecule type" value="Genomic_DNA"/>
</dbReference>
<keyword evidence="9" id="KW-1185">Reference proteome</keyword>
<proteinExistence type="inferred from homology"/>
<accession>A0ABU1D4P0</accession>
<evidence type="ECO:0000256" key="1">
    <source>
        <dbReference type="ARBA" id="ARBA00004651"/>
    </source>
</evidence>
<gene>
    <name evidence="8" type="ORF">Q8947_04955</name>
</gene>
<dbReference type="InterPro" id="IPR023679">
    <property type="entry name" value="UPF0761_bac"/>
</dbReference>
<keyword evidence="2 7" id="KW-1003">Cell membrane</keyword>
<comment type="caution">
    <text evidence="8">The sequence shown here is derived from an EMBL/GenBank/DDBJ whole genome shotgun (WGS) entry which is preliminary data.</text>
</comment>
<dbReference type="RefSeq" id="WP_165276719.1">
    <property type="nucleotide sequence ID" value="NZ_JAUZQE010000008.1"/>
</dbReference>
<keyword evidence="5 7" id="KW-1133">Transmembrane helix</keyword>
<evidence type="ECO:0000313" key="9">
    <source>
        <dbReference type="Proteomes" id="UP001232156"/>
    </source>
</evidence>
<dbReference type="PANTHER" id="PTHR30213">
    <property type="entry name" value="INNER MEMBRANE PROTEIN YHJD"/>
    <property type="match status" value="1"/>
</dbReference>
<evidence type="ECO:0000256" key="2">
    <source>
        <dbReference type="ARBA" id="ARBA00022475"/>
    </source>
</evidence>
<dbReference type="Proteomes" id="UP001232156">
    <property type="component" value="Unassembled WGS sequence"/>
</dbReference>
<name>A0ABU1D4P0_9BURK</name>
<keyword evidence="6 7" id="KW-0472">Membrane</keyword>
<feature type="transmembrane region" description="Helical" evidence="7">
    <location>
        <begin position="146"/>
        <end position="166"/>
    </location>
</feature>
<dbReference type="HAMAP" id="MF_00672">
    <property type="entry name" value="UPF0761"/>
    <property type="match status" value="1"/>
</dbReference>
<evidence type="ECO:0000313" key="8">
    <source>
        <dbReference type="EMBL" id="MDR4125333.1"/>
    </source>
</evidence>
<feature type="transmembrane region" description="Helical" evidence="7">
    <location>
        <begin position="217"/>
        <end position="240"/>
    </location>
</feature>
<dbReference type="Pfam" id="PF03631">
    <property type="entry name" value="Virul_fac_BrkB"/>
    <property type="match status" value="1"/>
</dbReference>
<comment type="similarity">
    <text evidence="7">Belongs to the UPF0761 family.</text>
</comment>
<protein>
    <recommendedName>
        <fullName evidence="7">UPF0761 membrane protein Q8947_04955</fullName>
    </recommendedName>
</protein>
<evidence type="ECO:0000256" key="6">
    <source>
        <dbReference type="ARBA" id="ARBA00023136"/>
    </source>
</evidence>
<evidence type="ECO:0000256" key="3">
    <source>
        <dbReference type="ARBA" id="ARBA00022519"/>
    </source>
</evidence>
<keyword evidence="4 7" id="KW-0812">Transmembrane</keyword>
<dbReference type="InterPro" id="IPR017039">
    <property type="entry name" value="Virul_fac_BrkB"/>
</dbReference>
<feature type="transmembrane region" description="Helical" evidence="7">
    <location>
        <begin position="186"/>
        <end position="205"/>
    </location>
</feature>
<feature type="transmembrane region" description="Helical" evidence="7">
    <location>
        <begin position="39"/>
        <end position="69"/>
    </location>
</feature>
<evidence type="ECO:0000256" key="7">
    <source>
        <dbReference type="HAMAP-Rule" id="MF_00672"/>
    </source>
</evidence>
<organism evidence="8 9">
    <name type="scientific">Yanghanlia caeni</name>
    <dbReference type="NCBI Taxonomy" id="3064283"/>
    <lineage>
        <taxon>Bacteria</taxon>
        <taxon>Pseudomonadati</taxon>
        <taxon>Pseudomonadota</taxon>
        <taxon>Betaproteobacteria</taxon>
        <taxon>Burkholderiales</taxon>
        <taxon>Alcaligenaceae</taxon>
        <taxon>Yanghanlia</taxon>
    </lineage>
</organism>
<comment type="subcellular location">
    <subcellularLocation>
        <location evidence="1 7">Cell membrane</location>
        <topology evidence="1 7">Multi-pass membrane protein</topology>
    </subcellularLocation>
</comment>